<dbReference type="AlphaFoldDB" id="A0AAD5ATZ6"/>
<dbReference type="PROSITE" id="PS50824">
    <property type="entry name" value="DAPIN"/>
    <property type="match status" value="1"/>
</dbReference>
<name>A0AAD5ATZ6_SILAS</name>
<reference evidence="10" key="1">
    <citation type="submission" date="2018-07" db="EMBL/GenBank/DDBJ databases">
        <title>Comparative genomics of catfishes provides insights into carnivory and benthic adaptation.</title>
        <authorList>
            <person name="Zhang Y."/>
            <person name="Wang D."/>
            <person name="Peng Z."/>
            <person name="Zheng S."/>
            <person name="Shao F."/>
            <person name="Tao W."/>
        </authorList>
    </citation>
    <scope>NUCLEOTIDE SEQUENCE</scope>
    <source>
        <strain evidence="10">Chongqing</strain>
    </source>
</reference>
<dbReference type="Proteomes" id="UP001205998">
    <property type="component" value="Unassembled WGS sequence"/>
</dbReference>
<dbReference type="InterPro" id="IPR051261">
    <property type="entry name" value="NLR"/>
</dbReference>
<comment type="caution">
    <text evidence="10">The sequence shown here is derived from an EMBL/GenBank/DDBJ whole genome shotgun (WGS) entry which is preliminary data.</text>
</comment>
<dbReference type="Pfam" id="PF14484">
    <property type="entry name" value="FISNA"/>
    <property type="match status" value="1"/>
</dbReference>
<dbReference type="SUPFAM" id="SSF47986">
    <property type="entry name" value="DEATH domain"/>
    <property type="match status" value="1"/>
</dbReference>
<feature type="region of interest" description="Disordered" evidence="7">
    <location>
        <begin position="85"/>
        <end position="126"/>
    </location>
</feature>
<dbReference type="InterPro" id="IPR029495">
    <property type="entry name" value="NACHT-assoc"/>
</dbReference>
<keyword evidence="11" id="KW-1185">Reference proteome</keyword>
<keyword evidence="2" id="KW-0963">Cytoplasm</keyword>
<dbReference type="FunFam" id="3.40.50.300:FF:000210">
    <property type="entry name" value="Si:dkey-16p6.1"/>
    <property type="match status" value="1"/>
</dbReference>
<dbReference type="EMBL" id="MU551617">
    <property type="protein sequence ID" value="KAI5622416.1"/>
    <property type="molecule type" value="Genomic_DNA"/>
</dbReference>
<dbReference type="InterPro" id="IPR027417">
    <property type="entry name" value="P-loop_NTPase"/>
</dbReference>
<dbReference type="PROSITE" id="PS50837">
    <property type="entry name" value="NACHT"/>
    <property type="match status" value="1"/>
</dbReference>
<keyword evidence="3" id="KW-0433">Leucine-rich repeat</keyword>
<dbReference type="Pfam" id="PF02758">
    <property type="entry name" value="PYRIN"/>
    <property type="match status" value="1"/>
</dbReference>
<evidence type="ECO:0000256" key="6">
    <source>
        <dbReference type="ARBA" id="ARBA00022840"/>
    </source>
</evidence>
<dbReference type="SMART" id="SM01288">
    <property type="entry name" value="FISNA"/>
    <property type="match status" value="1"/>
</dbReference>
<feature type="region of interest" description="Disordered" evidence="7">
    <location>
        <begin position="1"/>
        <end position="34"/>
    </location>
</feature>
<evidence type="ECO:0000256" key="3">
    <source>
        <dbReference type="ARBA" id="ARBA00022614"/>
    </source>
</evidence>
<feature type="domain" description="NACHT" evidence="9">
    <location>
        <begin position="315"/>
        <end position="447"/>
    </location>
</feature>
<dbReference type="Pfam" id="PF05729">
    <property type="entry name" value="NACHT"/>
    <property type="match status" value="1"/>
</dbReference>
<evidence type="ECO:0000313" key="10">
    <source>
        <dbReference type="EMBL" id="KAI5622416.1"/>
    </source>
</evidence>
<dbReference type="InterPro" id="IPR041267">
    <property type="entry name" value="NLRP_HD2"/>
</dbReference>
<feature type="domain" description="Pyrin" evidence="8">
    <location>
        <begin position="140"/>
        <end position="227"/>
    </location>
</feature>
<dbReference type="PANTHER" id="PTHR24106">
    <property type="entry name" value="NACHT, LRR AND CARD DOMAINS-CONTAINING"/>
    <property type="match status" value="1"/>
</dbReference>
<dbReference type="Gene3D" id="1.10.533.10">
    <property type="entry name" value="Death Domain, Fas"/>
    <property type="match status" value="1"/>
</dbReference>
<evidence type="ECO:0000259" key="8">
    <source>
        <dbReference type="PROSITE" id="PS50824"/>
    </source>
</evidence>
<evidence type="ECO:0000256" key="1">
    <source>
        <dbReference type="ARBA" id="ARBA00004496"/>
    </source>
</evidence>
<dbReference type="InterPro" id="IPR011029">
    <property type="entry name" value="DEATH-like_dom_sf"/>
</dbReference>
<evidence type="ECO:0000313" key="11">
    <source>
        <dbReference type="Proteomes" id="UP001205998"/>
    </source>
</evidence>
<gene>
    <name evidence="10" type="ORF">C0J50_18017</name>
</gene>
<evidence type="ECO:0000259" key="9">
    <source>
        <dbReference type="PROSITE" id="PS50837"/>
    </source>
</evidence>
<dbReference type="GO" id="GO:0005737">
    <property type="term" value="C:cytoplasm"/>
    <property type="evidence" value="ECO:0007669"/>
    <property type="project" value="UniProtKB-SubCell"/>
</dbReference>
<dbReference type="Pfam" id="PF17776">
    <property type="entry name" value="NLRC4_HD2"/>
    <property type="match status" value="1"/>
</dbReference>
<keyword evidence="6" id="KW-0067">ATP-binding</keyword>
<evidence type="ECO:0000256" key="2">
    <source>
        <dbReference type="ARBA" id="ARBA00022490"/>
    </source>
</evidence>
<sequence length="742" mass="86274">MDDDDAMSDNSLPFGYGASAFGNEAEEEEEEVALHRERALRYMDWNTPANSYDVERAASPTSSYESMHSDDWTDAMADNQCRVQLHRQDSSASSCDSYSREEKLEEEPKEVEMTQEQPSDAPPLKPELFVDPNEQQHPALTVDFTFKVLQSSLEKLSEESFRRFKRILWERYPECFRDRLDSLDVLGAVDKMLELCGLQVSLKITLALLNDMNFKNVAEHLQGLCKRNEVRYELKNTLRKKYEYVNEGLTQQGQQQLFEKVCTDLYLTEGGNAAVNSEHEFRQIKDLQEDGRGKTSQLFFNNIFDPEHVEKRHIRTVITKGSPGIGKSFLVQRFILNWVEGRSHQDIFFLLPLPFKQLKQVTEETIGFMNLIYRLYPEMKEVDNLEFEGCQVMFICDGLDEYSPPIDFRNTAYWCDHNDPANVNVLIANLIRGNLLYSAYVWVTTRPVAINRIPAECIHQLFEVRGFSNEQREDYFRKTIPEKEVAEQVIAHIKSCKTLYIMCHLPLFCWVVGTLCEHDLRSGELSKALTHFYTKLLLEHINVQGNKLLSKDEDFFLKLGKMAFQLLENGVFKIEKEQWNEFGLEAEDAVVTAGLCTQFYREKFMMYQEKVDCFIHPTMQEYLAALYVFLSFKNQKKNVLEGPKFKMFQGSKQDLSELYKSAVDKALQAQNNNYDLFLCFLLGLSVEANQSMLSVLLSNKCSNQQAQQETVRYIKKKMKEYPGRKEILQRCINELFPHPQMR</sequence>
<dbReference type="InterPro" id="IPR041075">
    <property type="entry name" value="NOD1/2_WH"/>
</dbReference>
<dbReference type="SMART" id="SM01289">
    <property type="entry name" value="PYRIN"/>
    <property type="match status" value="1"/>
</dbReference>
<comment type="subcellular location">
    <subcellularLocation>
        <location evidence="1">Cytoplasm</location>
    </subcellularLocation>
</comment>
<keyword evidence="4" id="KW-0677">Repeat</keyword>
<accession>A0AAD5ATZ6</accession>
<evidence type="ECO:0000256" key="7">
    <source>
        <dbReference type="SAM" id="MobiDB-lite"/>
    </source>
</evidence>
<keyword evidence="5" id="KW-0547">Nucleotide-binding</keyword>
<dbReference type="Pfam" id="PF17779">
    <property type="entry name" value="WHD_NOD2"/>
    <property type="match status" value="1"/>
</dbReference>
<dbReference type="SUPFAM" id="SSF52540">
    <property type="entry name" value="P-loop containing nucleoside triphosphate hydrolases"/>
    <property type="match status" value="1"/>
</dbReference>
<dbReference type="GO" id="GO:0005524">
    <property type="term" value="F:ATP binding"/>
    <property type="evidence" value="ECO:0007669"/>
    <property type="project" value="UniProtKB-KW"/>
</dbReference>
<evidence type="ECO:0000256" key="4">
    <source>
        <dbReference type="ARBA" id="ARBA00022737"/>
    </source>
</evidence>
<proteinExistence type="predicted"/>
<protein>
    <submittedName>
        <fullName evidence="10">NLR family CARD domain-containing protein 3</fullName>
    </submittedName>
</protein>
<dbReference type="InterPro" id="IPR007111">
    <property type="entry name" value="NACHT_NTPase"/>
</dbReference>
<organism evidence="10 11">
    <name type="scientific">Silurus asotus</name>
    <name type="common">Amur catfish</name>
    <name type="synonym">Parasilurus asotus</name>
    <dbReference type="NCBI Taxonomy" id="30991"/>
    <lineage>
        <taxon>Eukaryota</taxon>
        <taxon>Metazoa</taxon>
        <taxon>Chordata</taxon>
        <taxon>Craniata</taxon>
        <taxon>Vertebrata</taxon>
        <taxon>Euteleostomi</taxon>
        <taxon>Actinopterygii</taxon>
        <taxon>Neopterygii</taxon>
        <taxon>Teleostei</taxon>
        <taxon>Ostariophysi</taxon>
        <taxon>Siluriformes</taxon>
        <taxon>Siluridae</taxon>
        <taxon>Silurus</taxon>
    </lineage>
</organism>
<dbReference type="Gene3D" id="3.40.50.300">
    <property type="entry name" value="P-loop containing nucleotide triphosphate hydrolases"/>
    <property type="match status" value="1"/>
</dbReference>
<dbReference type="InterPro" id="IPR004020">
    <property type="entry name" value="DAPIN"/>
</dbReference>
<evidence type="ECO:0000256" key="5">
    <source>
        <dbReference type="ARBA" id="ARBA00022741"/>
    </source>
</evidence>